<dbReference type="Pfam" id="PF00536">
    <property type="entry name" value="SAM_1"/>
    <property type="match status" value="1"/>
</dbReference>
<dbReference type="SMART" id="SM00454">
    <property type="entry name" value="SAM"/>
    <property type="match status" value="1"/>
</dbReference>
<dbReference type="InterPro" id="IPR014756">
    <property type="entry name" value="Ig_E-set"/>
</dbReference>
<feature type="domain" description="C2" evidence="1">
    <location>
        <begin position="1"/>
        <end position="105"/>
    </location>
</feature>
<dbReference type="SUPFAM" id="SSF49562">
    <property type="entry name" value="C2 domain (Calcium/lipid-binding domain, CaLB)"/>
    <property type="match status" value="1"/>
</dbReference>
<accession>A0A152A0V3</accession>
<dbReference type="InterPro" id="IPR035892">
    <property type="entry name" value="C2_domain_sf"/>
</dbReference>
<dbReference type="PANTHER" id="PTHR11188:SF162">
    <property type="entry name" value="ARRESTIN DOMAIN-CONTAINING PROTEIN B"/>
    <property type="match status" value="1"/>
</dbReference>
<dbReference type="InterPro" id="IPR013761">
    <property type="entry name" value="SAM/pointed_sf"/>
</dbReference>
<dbReference type="InterPro" id="IPR050357">
    <property type="entry name" value="Arrestin_domain-protein"/>
</dbReference>
<dbReference type="SUPFAM" id="SSF81296">
    <property type="entry name" value="E set domains"/>
    <property type="match status" value="2"/>
</dbReference>
<dbReference type="SMART" id="SM01017">
    <property type="entry name" value="Arrestin_C"/>
    <property type="match status" value="1"/>
</dbReference>
<dbReference type="STRING" id="361077.A0A152A0V3"/>
<dbReference type="InParanoid" id="A0A152A0V3"/>
<evidence type="ECO:0000259" key="1">
    <source>
        <dbReference type="PROSITE" id="PS50004"/>
    </source>
</evidence>
<dbReference type="InterPro" id="IPR011021">
    <property type="entry name" value="Arrestin-like_N"/>
</dbReference>
<dbReference type="SMART" id="SM00239">
    <property type="entry name" value="C2"/>
    <property type="match status" value="1"/>
</dbReference>
<dbReference type="AlphaFoldDB" id="A0A152A0V3"/>
<dbReference type="GO" id="GO:0005737">
    <property type="term" value="C:cytoplasm"/>
    <property type="evidence" value="ECO:0007669"/>
    <property type="project" value="TreeGrafter"/>
</dbReference>
<dbReference type="CDD" id="cd00030">
    <property type="entry name" value="C2"/>
    <property type="match status" value="1"/>
</dbReference>
<dbReference type="Proteomes" id="UP000076078">
    <property type="component" value="Unassembled WGS sequence"/>
</dbReference>
<evidence type="ECO:0000313" key="3">
    <source>
        <dbReference type="Proteomes" id="UP000076078"/>
    </source>
</evidence>
<proteinExistence type="predicted"/>
<dbReference type="OrthoDB" id="30292at2759"/>
<dbReference type="GO" id="GO:0015031">
    <property type="term" value="P:protein transport"/>
    <property type="evidence" value="ECO:0007669"/>
    <property type="project" value="TreeGrafter"/>
</dbReference>
<comment type="caution">
    <text evidence="2">The sequence shown here is derived from an EMBL/GenBank/DDBJ whole genome shotgun (WGS) entry which is preliminary data.</text>
</comment>
<dbReference type="Gene3D" id="2.60.40.150">
    <property type="entry name" value="C2 domain"/>
    <property type="match status" value="1"/>
</dbReference>
<protein>
    <submittedName>
        <fullName evidence="2">SAM domain-containing protein</fullName>
    </submittedName>
</protein>
<evidence type="ECO:0000313" key="2">
    <source>
        <dbReference type="EMBL" id="KYQ99855.1"/>
    </source>
</evidence>
<dbReference type="Pfam" id="PF00339">
    <property type="entry name" value="Arrestin_N"/>
    <property type="match status" value="1"/>
</dbReference>
<dbReference type="Pfam" id="PF00168">
    <property type="entry name" value="C2"/>
    <property type="match status" value="1"/>
</dbReference>
<dbReference type="Gene3D" id="2.60.40.640">
    <property type="match status" value="2"/>
</dbReference>
<dbReference type="InterPro" id="IPR014752">
    <property type="entry name" value="Arrestin-like_C"/>
</dbReference>
<organism evidence="2 3">
    <name type="scientific">Tieghemostelium lacteum</name>
    <name type="common">Slime mold</name>
    <name type="synonym">Dictyostelium lacteum</name>
    <dbReference type="NCBI Taxonomy" id="361077"/>
    <lineage>
        <taxon>Eukaryota</taxon>
        <taxon>Amoebozoa</taxon>
        <taxon>Evosea</taxon>
        <taxon>Eumycetozoa</taxon>
        <taxon>Dictyostelia</taxon>
        <taxon>Dictyosteliales</taxon>
        <taxon>Raperosteliaceae</taxon>
        <taxon>Tieghemostelium</taxon>
    </lineage>
</organism>
<dbReference type="InterPro" id="IPR000008">
    <property type="entry name" value="C2_dom"/>
</dbReference>
<reference evidence="2 3" key="1">
    <citation type="submission" date="2015-12" db="EMBL/GenBank/DDBJ databases">
        <title>Dictyostelia acquired genes for synthesis and detection of signals that induce cell-type specialization by lateral gene transfer from prokaryotes.</title>
        <authorList>
            <person name="Gloeckner G."/>
            <person name="Schaap P."/>
        </authorList>
    </citation>
    <scope>NUCLEOTIDE SEQUENCE [LARGE SCALE GENOMIC DNA]</scope>
    <source>
        <strain evidence="2 3">TK</strain>
    </source>
</reference>
<dbReference type="Gene3D" id="1.10.150.50">
    <property type="entry name" value="Transcription Factor, Ets-1"/>
    <property type="match status" value="1"/>
</dbReference>
<dbReference type="FunCoup" id="A0A152A0V3">
    <property type="interactions" value="96"/>
</dbReference>
<dbReference type="PROSITE" id="PS50004">
    <property type="entry name" value="C2"/>
    <property type="match status" value="1"/>
</dbReference>
<dbReference type="Pfam" id="PF02752">
    <property type="entry name" value="Arrestin_C"/>
    <property type="match status" value="1"/>
</dbReference>
<dbReference type="InterPro" id="IPR001660">
    <property type="entry name" value="SAM"/>
</dbReference>
<name>A0A152A0V3_TIELA</name>
<dbReference type="InterPro" id="IPR011022">
    <property type="entry name" value="Arrestin_C-like"/>
</dbReference>
<gene>
    <name evidence="2" type="ORF">DLAC_03808</name>
</gene>
<dbReference type="PANTHER" id="PTHR11188">
    <property type="entry name" value="ARRESTIN DOMAIN CONTAINING PROTEIN"/>
    <property type="match status" value="1"/>
</dbReference>
<sequence>MERSNLKITVTEGKSIKAVDLGGSSDPYVSIKCNGLKYETEVIKKCLSPQWYQSFDLGLVSNETELQFNLYDWDRIGKHKKLGTVDMTAGALKALVINGQNDKWLDFNKNGFVNIKFEFNPHPKGLSPNQNNQNVVVDSNINSVVSPVQIINDVIVPLPQAVYFPPLYVATLPSQTRAEFVVPDEIYFKKYFITIEPINSTLILHVSEPFILVRSLDVVLKGKIHVNGKKHKEIITDSRNLLHGFTKGKTRLERGKHIFPFVFWVPQDANSSMEVQNTYLVDYTLTFNADIVNLPDISIAKVINIVNMADTIHKLGTVEINHSAKKSPLTGGNIELSVRAPKSNYFPGEDIELEVTVNNESKKKIKKIDFQLLRWVTEGNKDPQNNTHALQFLNTSKHFFPKIRQNTKTTKSMVIELPTNLVHSTHQPKVMKIEYGLEVTLDIPKMIDIRLKVPITIQLPDPKREQLPTPLNEVSTIPRYIKDWSVRHVHSWLRFRMNCPSVVNDPEFYMYNLSGEEIITLSEPVLRNVLKGAGPRIDEILTAVKIEVDKIMVVRNLLKDHQLPHLIDLFEEELITSDIIGELTQVDLREMGIKIGDQKRLLKLITNIAPPTLPKV</sequence>
<keyword evidence="3" id="KW-1185">Reference proteome</keyword>
<dbReference type="CDD" id="cd09487">
    <property type="entry name" value="SAM_superfamily"/>
    <property type="match status" value="1"/>
</dbReference>
<dbReference type="SUPFAM" id="SSF47769">
    <property type="entry name" value="SAM/Pointed domain"/>
    <property type="match status" value="2"/>
</dbReference>
<dbReference type="EMBL" id="LODT01000020">
    <property type="protein sequence ID" value="KYQ99855.1"/>
    <property type="molecule type" value="Genomic_DNA"/>
</dbReference>